<name>A0ACC1K7X1_9FUNG</name>
<evidence type="ECO:0000313" key="2">
    <source>
        <dbReference type="Proteomes" id="UP001140234"/>
    </source>
</evidence>
<sequence length="282" mass="29033">MQIAGKVAVVTGGARGIGRSIAEGLAARGARVVLGDILDSGAETAAALNAGRDEAVAVFQRCDVCCTADLEALLARAAKAFGPVDIMINNAGQANGLVWAEADSAQLSRCVDVNLKAPIDGTRLVVRALMTSRRPGCIVNVASILGFGPLEFAQVYSASKAGLVNFTASCATLALGDPCIRVNAVAPVYVDTALTNHNVPPEVNRMLRDLGEVSIDDVVRQVVRCIEDESLAGDTVKVLPGASEVAHSVPKSKPLGLVDHLKEQAATTGAIPALELDADSAS</sequence>
<gene>
    <name evidence="1" type="ORF">IWQ57_000438</name>
</gene>
<comment type="caution">
    <text evidence="1">The sequence shown here is derived from an EMBL/GenBank/DDBJ whole genome shotgun (WGS) entry which is preliminary data.</text>
</comment>
<protein>
    <submittedName>
        <fullName evidence="1">Uncharacterized protein</fullName>
    </submittedName>
</protein>
<keyword evidence="2" id="KW-1185">Reference proteome</keyword>
<evidence type="ECO:0000313" key="1">
    <source>
        <dbReference type="EMBL" id="KAJ2775451.1"/>
    </source>
</evidence>
<dbReference type="EMBL" id="JANBUJ010000019">
    <property type="protein sequence ID" value="KAJ2775451.1"/>
    <property type="molecule type" value="Genomic_DNA"/>
</dbReference>
<dbReference type="Proteomes" id="UP001140234">
    <property type="component" value="Unassembled WGS sequence"/>
</dbReference>
<reference evidence="1" key="1">
    <citation type="submission" date="2022-07" db="EMBL/GenBank/DDBJ databases">
        <title>Phylogenomic reconstructions and comparative analyses of Kickxellomycotina fungi.</title>
        <authorList>
            <person name="Reynolds N.K."/>
            <person name="Stajich J.E."/>
            <person name="Barry K."/>
            <person name="Grigoriev I.V."/>
            <person name="Crous P."/>
            <person name="Smith M.E."/>
        </authorList>
    </citation>
    <scope>NUCLEOTIDE SEQUENCE</scope>
    <source>
        <strain evidence="1">CBS 109366</strain>
    </source>
</reference>
<proteinExistence type="predicted"/>
<accession>A0ACC1K7X1</accession>
<organism evidence="1 2">
    <name type="scientific">Coemansia nantahalensis</name>
    <dbReference type="NCBI Taxonomy" id="2789366"/>
    <lineage>
        <taxon>Eukaryota</taxon>
        <taxon>Fungi</taxon>
        <taxon>Fungi incertae sedis</taxon>
        <taxon>Zoopagomycota</taxon>
        <taxon>Kickxellomycotina</taxon>
        <taxon>Kickxellomycetes</taxon>
        <taxon>Kickxellales</taxon>
        <taxon>Kickxellaceae</taxon>
        <taxon>Coemansia</taxon>
    </lineage>
</organism>